<keyword evidence="2" id="KW-1185">Reference proteome</keyword>
<reference evidence="2" key="2">
    <citation type="journal article" date="2017" name="Nat. Plants">
        <title>The Aegilops tauschii genome reveals multiple impacts of transposons.</title>
        <authorList>
            <person name="Zhao G."/>
            <person name="Zou C."/>
            <person name="Li K."/>
            <person name="Wang K."/>
            <person name="Li T."/>
            <person name="Gao L."/>
            <person name="Zhang X."/>
            <person name="Wang H."/>
            <person name="Yang Z."/>
            <person name="Liu X."/>
            <person name="Jiang W."/>
            <person name="Mao L."/>
            <person name="Kong X."/>
            <person name="Jiao Y."/>
            <person name="Jia J."/>
        </authorList>
    </citation>
    <scope>NUCLEOTIDE SEQUENCE [LARGE SCALE GENOMIC DNA]</scope>
    <source>
        <strain evidence="2">cv. AL8/78</strain>
    </source>
</reference>
<accession>A0A453AUX9</accession>
<sequence>MVASLLARARCPASNARYARRGSWHSCCCAAASRRSTPAARRSGQRRRR</sequence>
<evidence type="ECO:0000313" key="1">
    <source>
        <dbReference type="EnsemblPlants" id="AET2Gv20267000.12"/>
    </source>
</evidence>
<dbReference type="Proteomes" id="UP000015105">
    <property type="component" value="Chromosome 2D"/>
</dbReference>
<protein>
    <submittedName>
        <fullName evidence="1">Uncharacterized protein</fullName>
    </submittedName>
</protein>
<evidence type="ECO:0000313" key="2">
    <source>
        <dbReference type="Proteomes" id="UP000015105"/>
    </source>
</evidence>
<dbReference type="AlphaFoldDB" id="A0A453AUX9"/>
<reference evidence="1" key="4">
    <citation type="submission" date="2019-03" db="UniProtKB">
        <authorList>
            <consortium name="EnsemblPlants"/>
        </authorList>
    </citation>
    <scope>IDENTIFICATION</scope>
</reference>
<reference evidence="1" key="3">
    <citation type="journal article" date="2017" name="Nature">
        <title>Genome sequence of the progenitor of the wheat D genome Aegilops tauschii.</title>
        <authorList>
            <person name="Luo M.C."/>
            <person name="Gu Y.Q."/>
            <person name="Puiu D."/>
            <person name="Wang H."/>
            <person name="Twardziok S.O."/>
            <person name="Deal K.R."/>
            <person name="Huo N."/>
            <person name="Zhu T."/>
            <person name="Wang L."/>
            <person name="Wang Y."/>
            <person name="McGuire P.E."/>
            <person name="Liu S."/>
            <person name="Long H."/>
            <person name="Ramasamy R.K."/>
            <person name="Rodriguez J.C."/>
            <person name="Van S.L."/>
            <person name="Yuan L."/>
            <person name="Wang Z."/>
            <person name="Xia Z."/>
            <person name="Xiao L."/>
            <person name="Anderson O.D."/>
            <person name="Ouyang S."/>
            <person name="Liang Y."/>
            <person name="Zimin A.V."/>
            <person name="Pertea G."/>
            <person name="Qi P."/>
            <person name="Bennetzen J.L."/>
            <person name="Dai X."/>
            <person name="Dawson M.W."/>
            <person name="Muller H.G."/>
            <person name="Kugler K."/>
            <person name="Rivarola-Duarte L."/>
            <person name="Spannagl M."/>
            <person name="Mayer K.F.X."/>
            <person name="Lu F.H."/>
            <person name="Bevan M.W."/>
            <person name="Leroy P."/>
            <person name="Li P."/>
            <person name="You F.M."/>
            <person name="Sun Q."/>
            <person name="Liu Z."/>
            <person name="Lyons E."/>
            <person name="Wicker T."/>
            <person name="Salzberg S.L."/>
            <person name="Devos K.M."/>
            <person name="Dvorak J."/>
        </authorList>
    </citation>
    <scope>NUCLEOTIDE SEQUENCE [LARGE SCALE GENOMIC DNA]</scope>
    <source>
        <strain evidence="1">cv. AL8/78</strain>
    </source>
</reference>
<dbReference type="EnsemblPlants" id="AET2Gv20267000.12">
    <property type="protein sequence ID" value="AET2Gv20267000.12"/>
    <property type="gene ID" value="AET2Gv20267000"/>
</dbReference>
<reference evidence="2" key="1">
    <citation type="journal article" date="2014" name="Science">
        <title>Ancient hybridizations among the ancestral genomes of bread wheat.</title>
        <authorList>
            <consortium name="International Wheat Genome Sequencing Consortium,"/>
            <person name="Marcussen T."/>
            <person name="Sandve S.R."/>
            <person name="Heier L."/>
            <person name="Spannagl M."/>
            <person name="Pfeifer M."/>
            <person name="Jakobsen K.S."/>
            <person name="Wulff B.B."/>
            <person name="Steuernagel B."/>
            <person name="Mayer K.F."/>
            <person name="Olsen O.A."/>
        </authorList>
    </citation>
    <scope>NUCLEOTIDE SEQUENCE [LARGE SCALE GENOMIC DNA]</scope>
    <source>
        <strain evidence="2">cv. AL8/78</strain>
    </source>
</reference>
<name>A0A453AUX9_AEGTS</name>
<reference evidence="1" key="5">
    <citation type="journal article" date="2021" name="G3 (Bethesda)">
        <title>Aegilops tauschii genome assembly Aet v5.0 features greater sequence contiguity and improved annotation.</title>
        <authorList>
            <person name="Wang L."/>
            <person name="Zhu T."/>
            <person name="Rodriguez J.C."/>
            <person name="Deal K.R."/>
            <person name="Dubcovsky J."/>
            <person name="McGuire P.E."/>
            <person name="Lux T."/>
            <person name="Spannagl M."/>
            <person name="Mayer K.F.X."/>
            <person name="Baldrich P."/>
            <person name="Meyers B.C."/>
            <person name="Huo N."/>
            <person name="Gu Y.Q."/>
            <person name="Zhou H."/>
            <person name="Devos K.M."/>
            <person name="Bennetzen J.L."/>
            <person name="Unver T."/>
            <person name="Budak H."/>
            <person name="Gulick P.J."/>
            <person name="Galiba G."/>
            <person name="Kalapos B."/>
            <person name="Nelson D.R."/>
            <person name="Li P."/>
            <person name="You F.M."/>
            <person name="Luo M.C."/>
            <person name="Dvorak J."/>
        </authorList>
    </citation>
    <scope>NUCLEOTIDE SEQUENCE [LARGE SCALE GENOMIC DNA]</scope>
    <source>
        <strain evidence="1">cv. AL8/78</strain>
    </source>
</reference>
<proteinExistence type="predicted"/>
<organism evidence="1 2">
    <name type="scientific">Aegilops tauschii subsp. strangulata</name>
    <name type="common">Goatgrass</name>
    <dbReference type="NCBI Taxonomy" id="200361"/>
    <lineage>
        <taxon>Eukaryota</taxon>
        <taxon>Viridiplantae</taxon>
        <taxon>Streptophyta</taxon>
        <taxon>Embryophyta</taxon>
        <taxon>Tracheophyta</taxon>
        <taxon>Spermatophyta</taxon>
        <taxon>Magnoliopsida</taxon>
        <taxon>Liliopsida</taxon>
        <taxon>Poales</taxon>
        <taxon>Poaceae</taxon>
        <taxon>BOP clade</taxon>
        <taxon>Pooideae</taxon>
        <taxon>Triticodae</taxon>
        <taxon>Triticeae</taxon>
        <taxon>Triticinae</taxon>
        <taxon>Aegilops</taxon>
    </lineage>
</organism>
<dbReference type="Gramene" id="AET2Gv20267000.12">
    <property type="protein sequence ID" value="AET2Gv20267000.12"/>
    <property type="gene ID" value="AET2Gv20267000"/>
</dbReference>